<keyword evidence="11 14" id="KW-0234">DNA repair</keyword>
<dbReference type="Pfam" id="PF02732">
    <property type="entry name" value="ERCC4"/>
    <property type="match status" value="1"/>
</dbReference>
<evidence type="ECO:0000256" key="2">
    <source>
        <dbReference type="ARBA" id="ARBA00004123"/>
    </source>
</evidence>
<dbReference type="FunFam" id="3.40.50.10130:FF:000003">
    <property type="entry name" value="Crossover junction endonuclease MUS81"/>
    <property type="match status" value="1"/>
</dbReference>
<dbReference type="InterPro" id="IPR006166">
    <property type="entry name" value="ERCC4_domain"/>
</dbReference>
<dbReference type="STRING" id="645134.A0A0L0HP43"/>
<dbReference type="VEuPathDB" id="FungiDB:SPPG_01909"/>
<dbReference type="eggNOG" id="KOG2379">
    <property type="taxonomic scope" value="Eukaryota"/>
</dbReference>
<evidence type="ECO:0000256" key="6">
    <source>
        <dbReference type="ARBA" id="ARBA00022759"/>
    </source>
</evidence>
<comment type="subunit">
    <text evidence="14">Interacts with EME1.</text>
</comment>
<dbReference type="Gene3D" id="1.10.150.670">
    <property type="entry name" value="Crossover junction endonuclease EME1, DNA-binding domain"/>
    <property type="match status" value="1"/>
</dbReference>
<keyword evidence="10 14" id="KW-0233">DNA recombination</keyword>
<dbReference type="EMBL" id="KQ257452">
    <property type="protein sequence ID" value="KND02828.1"/>
    <property type="molecule type" value="Genomic_DNA"/>
</dbReference>
<reference evidence="16 17" key="1">
    <citation type="submission" date="2009-08" db="EMBL/GenBank/DDBJ databases">
        <title>The Genome Sequence of Spizellomyces punctatus strain DAOM BR117.</title>
        <authorList>
            <consortium name="The Broad Institute Genome Sequencing Platform"/>
            <person name="Russ C."/>
            <person name="Cuomo C."/>
            <person name="Shea T."/>
            <person name="Young S.K."/>
            <person name="Zeng Q."/>
            <person name="Koehrsen M."/>
            <person name="Haas B."/>
            <person name="Borodovsky M."/>
            <person name="Guigo R."/>
            <person name="Alvarado L."/>
            <person name="Berlin A."/>
            <person name="Bochicchio J."/>
            <person name="Borenstein D."/>
            <person name="Chapman S."/>
            <person name="Chen Z."/>
            <person name="Engels R."/>
            <person name="Freedman E."/>
            <person name="Gellesch M."/>
            <person name="Goldberg J."/>
            <person name="Griggs A."/>
            <person name="Gujja S."/>
            <person name="Heiman D."/>
            <person name="Hepburn T."/>
            <person name="Howarth C."/>
            <person name="Jen D."/>
            <person name="Larson L."/>
            <person name="Lewis B."/>
            <person name="Mehta T."/>
            <person name="Park D."/>
            <person name="Pearson M."/>
            <person name="Roberts A."/>
            <person name="Saif S."/>
            <person name="Shenoy N."/>
            <person name="Sisk P."/>
            <person name="Stolte C."/>
            <person name="Sykes S."/>
            <person name="Thomson T."/>
            <person name="Walk T."/>
            <person name="White J."/>
            <person name="Yandava C."/>
            <person name="Burger G."/>
            <person name="Gray M.W."/>
            <person name="Holland P.W.H."/>
            <person name="King N."/>
            <person name="Lang F.B.F."/>
            <person name="Roger A.J."/>
            <person name="Ruiz-Trillo I."/>
            <person name="Lander E."/>
            <person name="Nusbaum C."/>
        </authorList>
    </citation>
    <scope>NUCLEOTIDE SEQUENCE [LARGE SCALE GENOMIC DNA]</scope>
    <source>
        <strain evidence="16 17">DAOM BR117</strain>
    </source>
</reference>
<dbReference type="PANTHER" id="PTHR13451:SF0">
    <property type="entry name" value="CROSSOVER JUNCTION ENDONUCLEASE MUS81"/>
    <property type="match status" value="1"/>
</dbReference>
<evidence type="ECO:0000256" key="4">
    <source>
        <dbReference type="ARBA" id="ARBA00022722"/>
    </source>
</evidence>
<dbReference type="SUPFAM" id="SSF52980">
    <property type="entry name" value="Restriction endonuclease-like"/>
    <property type="match status" value="1"/>
</dbReference>
<dbReference type="InterPro" id="IPR042530">
    <property type="entry name" value="EME1/EME2_C"/>
</dbReference>
<feature type="domain" description="ERCC4" evidence="15">
    <location>
        <begin position="23"/>
        <end position="124"/>
    </location>
</feature>
<keyword evidence="4 14" id="KW-0540">Nuclease</keyword>
<keyword evidence="5 14" id="KW-0479">Metal-binding</keyword>
<protein>
    <recommendedName>
        <fullName evidence="14">Crossover junction endonuclease MUS81</fullName>
        <ecNumber evidence="14">3.1.22.-</ecNumber>
    </recommendedName>
</protein>
<keyword evidence="17" id="KW-1185">Reference proteome</keyword>
<comment type="function">
    <text evidence="14">Interacts with EME1 to form a DNA structure-specific endonuclease with substrate preference for branched DNA structures with a 5'-end at the branch nick. Typical substrates include 3'-flap structures, D-loops, replication forks and nicked Holliday junctions. May be required in mitosis for the processing of stalled or collapsed replication fork intermediates. May be required in meiosis for the repair of meiosis-specific double strand breaks subsequent to single-end invasion (SEI).</text>
</comment>
<evidence type="ECO:0000256" key="9">
    <source>
        <dbReference type="ARBA" id="ARBA00022842"/>
    </source>
</evidence>
<dbReference type="GO" id="GO:0048476">
    <property type="term" value="C:Holliday junction resolvase complex"/>
    <property type="evidence" value="ECO:0007669"/>
    <property type="project" value="UniProtKB-UniRule"/>
</dbReference>
<evidence type="ECO:0000256" key="8">
    <source>
        <dbReference type="ARBA" id="ARBA00022801"/>
    </source>
</evidence>
<dbReference type="InterPro" id="IPR047416">
    <property type="entry name" value="XPF_nuclease_Mus81"/>
</dbReference>
<dbReference type="GeneID" id="27685541"/>
<dbReference type="GO" id="GO:0005634">
    <property type="term" value="C:nucleus"/>
    <property type="evidence" value="ECO:0007669"/>
    <property type="project" value="UniProtKB-SubCell"/>
</dbReference>
<comment type="subcellular location">
    <subcellularLocation>
        <location evidence="2 14">Nucleus</location>
    </subcellularLocation>
</comment>
<dbReference type="GO" id="GO:0008821">
    <property type="term" value="F:crossover junction DNA endonuclease activity"/>
    <property type="evidence" value="ECO:0007669"/>
    <property type="project" value="UniProtKB-UniRule"/>
</dbReference>
<dbReference type="RefSeq" id="XP_016610867.1">
    <property type="nucleotide sequence ID" value="XM_016750218.1"/>
</dbReference>
<evidence type="ECO:0000256" key="11">
    <source>
        <dbReference type="ARBA" id="ARBA00023204"/>
    </source>
</evidence>
<keyword evidence="9 14" id="KW-0460">Magnesium</keyword>
<evidence type="ECO:0000256" key="10">
    <source>
        <dbReference type="ARBA" id="ARBA00023172"/>
    </source>
</evidence>
<dbReference type="PANTHER" id="PTHR13451">
    <property type="entry name" value="CLASS II CROSSOVER JUNCTION ENDONUCLEASE MUS81"/>
    <property type="match status" value="1"/>
</dbReference>
<evidence type="ECO:0000313" key="16">
    <source>
        <dbReference type="EMBL" id="KND02828.1"/>
    </source>
</evidence>
<dbReference type="AlphaFoldDB" id="A0A0L0HP43"/>
<evidence type="ECO:0000256" key="14">
    <source>
        <dbReference type="RuleBase" id="RU369042"/>
    </source>
</evidence>
<evidence type="ECO:0000256" key="1">
    <source>
        <dbReference type="ARBA" id="ARBA00001946"/>
    </source>
</evidence>
<keyword evidence="13" id="KW-0469">Meiosis</keyword>
<dbReference type="GO" id="GO:0003677">
    <property type="term" value="F:DNA binding"/>
    <property type="evidence" value="ECO:0007669"/>
    <property type="project" value="UniProtKB-UniRule"/>
</dbReference>
<dbReference type="SMART" id="SM00891">
    <property type="entry name" value="ERCC4"/>
    <property type="match status" value="1"/>
</dbReference>
<dbReference type="InterPro" id="IPR011335">
    <property type="entry name" value="Restrct_endonuc-II-like"/>
</dbReference>
<evidence type="ECO:0000313" key="17">
    <source>
        <dbReference type="Proteomes" id="UP000053201"/>
    </source>
</evidence>
<organism evidence="16 17">
    <name type="scientific">Spizellomyces punctatus (strain DAOM BR117)</name>
    <dbReference type="NCBI Taxonomy" id="645134"/>
    <lineage>
        <taxon>Eukaryota</taxon>
        <taxon>Fungi</taxon>
        <taxon>Fungi incertae sedis</taxon>
        <taxon>Chytridiomycota</taxon>
        <taxon>Chytridiomycota incertae sedis</taxon>
        <taxon>Chytridiomycetes</taxon>
        <taxon>Spizellomycetales</taxon>
        <taxon>Spizellomycetaceae</taxon>
        <taxon>Spizellomyces</taxon>
    </lineage>
</organism>
<dbReference type="GO" id="GO:0000727">
    <property type="term" value="P:double-strand break repair via break-induced replication"/>
    <property type="evidence" value="ECO:0007669"/>
    <property type="project" value="UniProtKB-UniRule"/>
</dbReference>
<dbReference type="GO" id="GO:0048257">
    <property type="term" value="F:3'-flap endonuclease activity"/>
    <property type="evidence" value="ECO:0007669"/>
    <property type="project" value="TreeGrafter"/>
</dbReference>
<dbReference type="CDD" id="cd20074">
    <property type="entry name" value="XPF_nuclease_Mus81"/>
    <property type="match status" value="1"/>
</dbReference>
<dbReference type="Pfam" id="PF21292">
    <property type="entry name" value="EME1-MUS81_C"/>
    <property type="match status" value="1"/>
</dbReference>
<comment type="similarity">
    <text evidence="3 14">Belongs to the XPF family.</text>
</comment>
<dbReference type="OMA" id="RIMSAIC"/>
<dbReference type="InParanoid" id="A0A0L0HP43"/>
<evidence type="ECO:0000256" key="12">
    <source>
        <dbReference type="ARBA" id="ARBA00023242"/>
    </source>
</evidence>
<dbReference type="GO" id="GO:0031573">
    <property type="term" value="P:mitotic intra-S DNA damage checkpoint signaling"/>
    <property type="evidence" value="ECO:0007669"/>
    <property type="project" value="TreeGrafter"/>
</dbReference>
<keyword evidence="8 14" id="KW-0378">Hydrolase</keyword>
<gene>
    <name evidence="16" type="ORF">SPPG_01909</name>
</gene>
<evidence type="ECO:0000256" key="3">
    <source>
        <dbReference type="ARBA" id="ARBA00010015"/>
    </source>
</evidence>
<keyword evidence="6 14" id="KW-0255">Endonuclease</keyword>
<evidence type="ECO:0000256" key="7">
    <source>
        <dbReference type="ARBA" id="ARBA00022763"/>
    </source>
</evidence>
<dbReference type="GO" id="GO:0006308">
    <property type="term" value="P:DNA catabolic process"/>
    <property type="evidence" value="ECO:0007669"/>
    <property type="project" value="UniProtKB-UniRule"/>
</dbReference>
<sequence length="305" mass="34093">MSQPITANTPVPLRYAAGRFDIYIVVDTREVKLKKDRSYIQEQLEMHGIKTLTRSLTVGDFLWVAKLRGDASNEGQEVVLDYVIERKTMDDLIASIKDSRFKDQKLRLGNSGLRNTIYLVEKSPSMVQALNFGLTAIRTAMAQVQVVNGFFLKQTASLDETIAYLVRLTKGLIAKFGKQDLLAISSEVLNRDTFKETRAYLEGTHGCQCHLTFDGYQAINSKSKEYRVQEIWTRQLMTIKGVSGEKAVAIAKNYPTMRSLLKALAACNDDTERESLIRSAGGNGRKAIGGALAKKIRRVLCSPVY</sequence>
<accession>A0A0L0HP43</accession>
<evidence type="ECO:0000259" key="15">
    <source>
        <dbReference type="SMART" id="SM00891"/>
    </source>
</evidence>
<name>A0A0L0HP43_SPIPD</name>
<dbReference type="Proteomes" id="UP000053201">
    <property type="component" value="Unassembled WGS sequence"/>
</dbReference>
<dbReference type="Gene3D" id="3.40.50.10130">
    <property type="match status" value="1"/>
</dbReference>
<dbReference type="EC" id="3.1.22.-" evidence="14"/>
<evidence type="ECO:0000256" key="5">
    <source>
        <dbReference type="ARBA" id="ARBA00022723"/>
    </source>
</evidence>
<proteinExistence type="inferred from homology"/>
<dbReference type="GO" id="GO:0046872">
    <property type="term" value="F:metal ion binding"/>
    <property type="evidence" value="ECO:0007669"/>
    <property type="project" value="UniProtKB-UniRule"/>
</dbReference>
<evidence type="ECO:0000256" key="13">
    <source>
        <dbReference type="ARBA" id="ARBA00023254"/>
    </source>
</evidence>
<keyword evidence="7 14" id="KW-0227">DNA damage</keyword>
<dbReference type="InterPro" id="IPR033309">
    <property type="entry name" value="Mus81"/>
</dbReference>
<keyword evidence="12 14" id="KW-0539">Nucleus</keyword>
<dbReference type="OrthoDB" id="5963188at2759"/>
<comment type="cofactor">
    <cofactor evidence="1 14">
        <name>Mg(2+)</name>
        <dbReference type="ChEBI" id="CHEBI:18420"/>
    </cofactor>
</comment>
<dbReference type="GO" id="GO:0000712">
    <property type="term" value="P:resolution of meiotic recombination intermediates"/>
    <property type="evidence" value="ECO:0007669"/>
    <property type="project" value="TreeGrafter"/>
</dbReference>